<keyword evidence="3" id="KW-0677">Repeat</keyword>
<feature type="domain" description="PUM-HD" evidence="7">
    <location>
        <begin position="118"/>
        <end position="563"/>
    </location>
</feature>
<evidence type="ECO:0000313" key="9">
    <source>
        <dbReference type="Proteomes" id="UP001219355"/>
    </source>
</evidence>
<keyword evidence="1" id="KW-0690">Ribosome biogenesis</keyword>
<dbReference type="Pfam" id="PF08144">
    <property type="entry name" value="CPL"/>
    <property type="match status" value="1"/>
</dbReference>
<gene>
    <name evidence="8" type="primary">puf6</name>
    <name evidence="8" type="ORF">PRK78_007123</name>
</gene>
<keyword evidence="9" id="KW-1185">Reference proteome</keyword>
<dbReference type="GO" id="GO:0003729">
    <property type="term" value="F:mRNA binding"/>
    <property type="evidence" value="ECO:0007669"/>
    <property type="project" value="TreeGrafter"/>
</dbReference>
<feature type="region of interest" description="Disordered" evidence="6">
    <location>
        <begin position="61"/>
        <end position="95"/>
    </location>
</feature>
<dbReference type="InterPro" id="IPR040059">
    <property type="entry name" value="PUM3"/>
</dbReference>
<dbReference type="InterPro" id="IPR011989">
    <property type="entry name" value="ARM-like"/>
</dbReference>
<proteinExistence type="predicted"/>
<evidence type="ECO:0000256" key="6">
    <source>
        <dbReference type="SAM" id="MobiDB-lite"/>
    </source>
</evidence>
<sequence>MSGVKRTVEFTQGDARKRSKLKKTQLNATTIGSPQEGTNQLSAQAECSSAPDEFFGVRRLPVENRPTRTSNEVQHSPKQRAGTGGNRSSKGASKDILLKRKYLTHERKLAKPNTYMINRTKKLWERLRLKSHVPRDERKQLVAELYGIITGRVNDFVFKHDAVRVIQTALKYGTPEQRKAIALELKGTYRDLAESKYGKFLLAKLVVHGDPIIRDMIIPEFYGNVRKLMRHSEASWILDDIYRMAATSAQKHMLLREWYGPEFAIFKTSYPLRQTAELSQILEENPEKRTPVMQHLFEFINLLIQKKATGFTILHDAMLQYFLNTKPDSVEATEFLELLKGDDDGNLVKNLAFTKSGSRLMCLALAYSNAKDRKTLLRMYRDSISILSEDVHGHNIILVAYEVIDDTKLTAKLVFPELLGENLTDAERHNILLHRVNHVSHRIPLLYLFGADKLSWLLNDTDQEILEEVCKIRSRTSKKDPAIRRNELISAVSPTMLSFITSSAELLVETSSGCRCITEVLFSAKGDRGPALAAVAATVKSKPETMGTSSVGRMLKSLVQGGRYNPKLQSVQKTHPPLEFHALLYEYIKEDVMSWAVRLNPFVVVALVETTDFQKREELIGILREHKQMLLMLADSPKNMRKEEKEGVQRINSVAARLLLDAM</sequence>
<evidence type="ECO:0000256" key="3">
    <source>
        <dbReference type="ARBA" id="ARBA00022737"/>
    </source>
</evidence>
<dbReference type="InterPro" id="IPR033133">
    <property type="entry name" value="PUM-HD"/>
</dbReference>
<dbReference type="GO" id="GO:0005730">
    <property type="term" value="C:nucleolus"/>
    <property type="evidence" value="ECO:0007669"/>
    <property type="project" value="TreeGrafter"/>
</dbReference>
<keyword evidence="2" id="KW-0698">rRNA processing</keyword>
<dbReference type="InterPro" id="IPR001313">
    <property type="entry name" value="Pumilio_RNA-bd_rpt"/>
</dbReference>
<dbReference type="GO" id="GO:0006364">
    <property type="term" value="P:rRNA processing"/>
    <property type="evidence" value="ECO:0007669"/>
    <property type="project" value="UniProtKB-KW"/>
</dbReference>
<dbReference type="SUPFAM" id="SSF48371">
    <property type="entry name" value="ARM repeat"/>
    <property type="match status" value="1"/>
</dbReference>
<dbReference type="PROSITE" id="PS50303">
    <property type="entry name" value="PUM_HD"/>
    <property type="match status" value="1"/>
</dbReference>
<dbReference type="SMART" id="SM00025">
    <property type="entry name" value="Pumilio"/>
    <property type="match status" value="4"/>
</dbReference>
<dbReference type="Gene3D" id="1.25.10.10">
    <property type="entry name" value="Leucine-rich Repeat Variant"/>
    <property type="match status" value="1"/>
</dbReference>
<keyword evidence="4" id="KW-0694">RNA-binding</keyword>
<evidence type="ECO:0000256" key="2">
    <source>
        <dbReference type="ARBA" id="ARBA00022552"/>
    </source>
</evidence>
<evidence type="ECO:0000313" key="8">
    <source>
        <dbReference type="EMBL" id="WEW61632.1"/>
    </source>
</evidence>
<name>A0AAF0IMF6_9EURO</name>
<dbReference type="EMBL" id="CP120631">
    <property type="protein sequence ID" value="WEW61632.1"/>
    <property type="molecule type" value="Genomic_DNA"/>
</dbReference>
<dbReference type="AlphaFoldDB" id="A0AAF0IMF6"/>
<dbReference type="PANTHER" id="PTHR13389">
    <property type="entry name" value="PUMILIO HOMOLOG 3"/>
    <property type="match status" value="1"/>
</dbReference>
<dbReference type="PANTHER" id="PTHR13389:SF0">
    <property type="entry name" value="PUMILIO HOMOLOG 3"/>
    <property type="match status" value="1"/>
</dbReference>
<evidence type="ECO:0000256" key="4">
    <source>
        <dbReference type="ARBA" id="ARBA00022884"/>
    </source>
</evidence>
<protein>
    <submittedName>
        <fullName evidence="8">Pumilio y domain member 6</fullName>
    </submittedName>
</protein>
<accession>A0AAF0IMF6</accession>
<dbReference type="Proteomes" id="UP001219355">
    <property type="component" value="Chromosome 5"/>
</dbReference>
<feature type="compositionally biased region" description="Polar residues" evidence="6">
    <location>
        <begin position="24"/>
        <end position="42"/>
    </location>
</feature>
<feature type="region of interest" description="Disordered" evidence="6">
    <location>
        <begin position="1"/>
        <end position="42"/>
    </location>
</feature>
<reference evidence="8" key="1">
    <citation type="submission" date="2023-03" db="EMBL/GenBank/DDBJ databases">
        <title>Emydomyces testavorans Genome Sequence.</title>
        <authorList>
            <person name="Hoyer L."/>
        </authorList>
    </citation>
    <scope>NUCLEOTIDE SEQUENCE</scope>
    <source>
        <strain evidence="8">16-2883</strain>
    </source>
</reference>
<evidence type="ECO:0000256" key="5">
    <source>
        <dbReference type="ARBA" id="ARBA00024893"/>
    </source>
</evidence>
<comment type="function">
    <text evidence="5">RNA-binding nucleolar protein required for pre-rRNA processing. Involved in production of 18S rRNA and assembly of small ribosomal subunit.</text>
</comment>
<dbReference type="InterPro" id="IPR012959">
    <property type="entry name" value="CPL_dom"/>
</dbReference>
<dbReference type="GO" id="GO:0006417">
    <property type="term" value="P:regulation of translation"/>
    <property type="evidence" value="ECO:0007669"/>
    <property type="project" value="TreeGrafter"/>
</dbReference>
<evidence type="ECO:0000259" key="7">
    <source>
        <dbReference type="PROSITE" id="PS50303"/>
    </source>
</evidence>
<feature type="compositionally biased region" description="Polar residues" evidence="6">
    <location>
        <begin position="67"/>
        <end position="76"/>
    </location>
</feature>
<organism evidence="8 9">
    <name type="scientific">Emydomyces testavorans</name>
    <dbReference type="NCBI Taxonomy" id="2070801"/>
    <lineage>
        <taxon>Eukaryota</taxon>
        <taxon>Fungi</taxon>
        <taxon>Dikarya</taxon>
        <taxon>Ascomycota</taxon>
        <taxon>Pezizomycotina</taxon>
        <taxon>Eurotiomycetes</taxon>
        <taxon>Eurotiomycetidae</taxon>
        <taxon>Onygenales</taxon>
        <taxon>Nannizziopsiaceae</taxon>
        <taxon>Emydomyces</taxon>
    </lineage>
</organism>
<evidence type="ECO:0000256" key="1">
    <source>
        <dbReference type="ARBA" id="ARBA00022517"/>
    </source>
</evidence>
<dbReference type="InterPro" id="IPR016024">
    <property type="entry name" value="ARM-type_fold"/>
</dbReference>